<dbReference type="eggNOG" id="COG1960">
    <property type="taxonomic scope" value="Bacteria"/>
</dbReference>
<evidence type="ECO:0000259" key="7">
    <source>
        <dbReference type="Pfam" id="PF00441"/>
    </source>
</evidence>
<dbReference type="InterPro" id="IPR009075">
    <property type="entry name" value="AcylCo_DH/oxidase_C"/>
</dbReference>
<dbReference type="Pfam" id="PF02770">
    <property type="entry name" value="Acyl-CoA_dh_M"/>
    <property type="match status" value="1"/>
</dbReference>
<dbReference type="KEGG" id="cmd:B841_00690"/>
<evidence type="ECO:0000259" key="8">
    <source>
        <dbReference type="Pfam" id="PF02770"/>
    </source>
</evidence>
<dbReference type="Pfam" id="PF00441">
    <property type="entry name" value="Acyl-CoA_dh_1"/>
    <property type="match status" value="1"/>
</dbReference>
<feature type="domain" description="Acyl-CoA dehydrogenase/oxidase C-terminal" evidence="7">
    <location>
        <begin position="241"/>
        <end position="389"/>
    </location>
</feature>
<dbReference type="PANTHER" id="PTHR43884">
    <property type="entry name" value="ACYL-COA DEHYDROGENASE"/>
    <property type="match status" value="1"/>
</dbReference>
<dbReference type="AlphaFoldDB" id="S5TFC7"/>
<evidence type="ECO:0000313" key="11">
    <source>
        <dbReference type="Proteomes" id="UP000015388"/>
    </source>
</evidence>
<dbReference type="PROSITE" id="PS00072">
    <property type="entry name" value="ACYL_COA_DH_1"/>
    <property type="match status" value="1"/>
</dbReference>
<protein>
    <submittedName>
        <fullName evidence="10">Acyl-CoA dehydrogenase</fullName>
    </submittedName>
</protein>
<dbReference type="InterPro" id="IPR013786">
    <property type="entry name" value="AcylCoA_DH/ox_N"/>
</dbReference>
<feature type="domain" description="Acyl-CoA dehydrogenase/oxidase N-terminal" evidence="9">
    <location>
        <begin position="17"/>
        <end position="127"/>
    </location>
</feature>
<evidence type="ECO:0000256" key="6">
    <source>
        <dbReference type="RuleBase" id="RU362125"/>
    </source>
</evidence>
<reference evidence="10 11" key="1">
    <citation type="submission" date="2012-11" db="EMBL/GenBank/DDBJ databases">
        <title>The complete genome sequence of Corynebacterium maris Coryn-1 (=DSM 45190).</title>
        <authorList>
            <person name="Schaffert L."/>
            <person name="Albersmeier A."/>
            <person name="Kalinowski J."/>
            <person name="Ruckert C."/>
        </authorList>
    </citation>
    <scope>NUCLEOTIDE SEQUENCE [LARGE SCALE GENOMIC DNA]</scope>
    <source>
        <strain evidence="11">Coryn-1</strain>
    </source>
</reference>
<dbReference type="PIRSF" id="PIRSF016578">
    <property type="entry name" value="HsaA"/>
    <property type="match status" value="1"/>
</dbReference>
<dbReference type="InterPro" id="IPR036250">
    <property type="entry name" value="AcylCo_DH-like_C"/>
</dbReference>
<keyword evidence="3 6" id="KW-0285">Flavoprotein</keyword>
<dbReference type="PANTHER" id="PTHR43884:SF12">
    <property type="entry name" value="ISOVALERYL-COA DEHYDROGENASE, MITOCHONDRIAL-RELATED"/>
    <property type="match status" value="1"/>
</dbReference>
<evidence type="ECO:0000256" key="4">
    <source>
        <dbReference type="ARBA" id="ARBA00022827"/>
    </source>
</evidence>
<evidence type="ECO:0000313" key="10">
    <source>
        <dbReference type="EMBL" id="AGS33621.1"/>
    </source>
</evidence>
<dbReference type="HOGENOM" id="CLU_018204_0_2_11"/>
<dbReference type="FunFam" id="2.40.110.10:FF:000009">
    <property type="entry name" value="Acyl-CoA dehydrogenase"/>
    <property type="match status" value="1"/>
</dbReference>
<dbReference type="Pfam" id="PF02771">
    <property type="entry name" value="Acyl-CoA_dh_N"/>
    <property type="match status" value="1"/>
</dbReference>
<dbReference type="GO" id="GO:0003995">
    <property type="term" value="F:acyl-CoA dehydrogenase activity"/>
    <property type="evidence" value="ECO:0007669"/>
    <property type="project" value="InterPro"/>
</dbReference>
<sequence length="391" mass="42028">MSNTLTKADINITDLPEEYRELQAVVREFANEVVDPVSAKHDREHSFPYEVVAQMGELGLFGLPFPEEVGGMGGDYLSFGIALEELARVDQSVAITLEAGVGLGAMPIFHFGNDEQKATWLPDLTAGTRLAGFGLTEPGAGSDAGATRTSAIEDGGDWVLNGSKQFITNSGTDITSLVTVTAVTGEKDGRKEISAIIVPNDTPGFTVEPAYDKVGWNASDTHPLTLSDARVPQGNLLGEQGRGFANFLSILAEGRVAIAALATGAAQGCVDESVRYAKERTSMGRAISEYQAISFKIARMEARVHTSRLAWQAAAAKMVKGLDYRKDAYIAKLISSEAAMDNARDATQIHGGYGYMNEYRVARHYRDSKILEIGEGTSEVQLMLIARELGL</sequence>
<dbReference type="FunFam" id="1.20.140.10:FF:000001">
    <property type="entry name" value="Acyl-CoA dehydrogenase"/>
    <property type="match status" value="1"/>
</dbReference>
<dbReference type="InterPro" id="IPR009100">
    <property type="entry name" value="AcylCoA_DH/oxidase_NM_dom_sf"/>
</dbReference>
<accession>S5TFC7</accession>
<feature type="domain" description="Acyl-CoA oxidase/dehydrogenase middle" evidence="8">
    <location>
        <begin position="133"/>
        <end position="228"/>
    </location>
</feature>
<dbReference type="InterPro" id="IPR046373">
    <property type="entry name" value="Acyl-CoA_Oxase/DH_mid-dom_sf"/>
</dbReference>
<dbReference type="Gene3D" id="2.40.110.10">
    <property type="entry name" value="Butyryl-CoA Dehydrogenase, subunit A, domain 2"/>
    <property type="match status" value="1"/>
</dbReference>
<keyword evidence="5 6" id="KW-0560">Oxidoreductase</keyword>
<proteinExistence type="inferred from homology"/>
<dbReference type="Gene3D" id="1.20.140.10">
    <property type="entry name" value="Butyryl-CoA Dehydrogenase, subunit A, domain 3"/>
    <property type="match status" value="1"/>
</dbReference>
<keyword evidence="11" id="KW-1185">Reference proteome</keyword>
<evidence type="ECO:0000256" key="2">
    <source>
        <dbReference type="ARBA" id="ARBA00009347"/>
    </source>
</evidence>
<dbReference type="InterPro" id="IPR037069">
    <property type="entry name" value="AcylCoA_DH/ox_N_sf"/>
</dbReference>
<dbReference type="GO" id="GO:0050660">
    <property type="term" value="F:flavin adenine dinucleotide binding"/>
    <property type="evidence" value="ECO:0007669"/>
    <property type="project" value="InterPro"/>
</dbReference>
<dbReference type="PROSITE" id="PS00073">
    <property type="entry name" value="ACYL_COA_DH_2"/>
    <property type="match status" value="1"/>
</dbReference>
<dbReference type="STRING" id="1224163.B841_00690"/>
<evidence type="ECO:0000256" key="1">
    <source>
        <dbReference type="ARBA" id="ARBA00001974"/>
    </source>
</evidence>
<dbReference type="Proteomes" id="UP000015388">
    <property type="component" value="Chromosome"/>
</dbReference>
<name>S5TFC7_9CORY</name>
<dbReference type="InterPro" id="IPR006091">
    <property type="entry name" value="Acyl-CoA_Oxase/DH_mid-dom"/>
</dbReference>
<comment type="cofactor">
    <cofactor evidence="1 6">
        <name>FAD</name>
        <dbReference type="ChEBI" id="CHEBI:57692"/>
    </cofactor>
</comment>
<dbReference type="RefSeq" id="WP_020933556.1">
    <property type="nucleotide sequence ID" value="NC_021915.1"/>
</dbReference>
<dbReference type="FunFam" id="1.10.540.10:FF:000002">
    <property type="entry name" value="Acyl-CoA dehydrogenase FadE19"/>
    <property type="match status" value="1"/>
</dbReference>
<comment type="similarity">
    <text evidence="2 6">Belongs to the acyl-CoA dehydrogenase family.</text>
</comment>
<gene>
    <name evidence="10" type="ORF">B841_00690</name>
</gene>
<organism evidence="10 11">
    <name type="scientific">Corynebacterium maris DSM 45190</name>
    <dbReference type="NCBI Taxonomy" id="1224163"/>
    <lineage>
        <taxon>Bacteria</taxon>
        <taxon>Bacillati</taxon>
        <taxon>Actinomycetota</taxon>
        <taxon>Actinomycetes</taxon>
        <taxon>Mycobacteriales</taxon>
        <taxon>Corynebacteriaceae</taxon>
        <taxon>Corynebacterium</taxon>
    </lineage>
</organism>
<evidence type="ECO:0000256" key="5">
    <source>
        <dbReference type="ARBA" id="ARBA00023002"/>
    </source>
</evidence>
<dbReference type="Gene3D" id="1.10.540.10">
    <property type="entry name" value="Acyl-CoA dehydrogenase/oxidase, N-terminal domain"/>
    <property type="match status" value="1"/>
</dbReference>
<evidence type="ECO:0000256" key="3">
    <source>
        <dbReference type="ARBA" id="ARBA00022630"/>
    </source>
</evidence>
<dbReference type="SUPFAM" id="SSF47203">
    <property type="entry name" value="Acyl-CoA dehydrogenase C-terminal domain-like"/>
    <property type="match status" value="1"/>
</dbReference>
<dbReference type="SUPFAM" id="SSF56645">
    <property type="entry name" value="Acyl-CoA dehydrogenase NM domain-like"/>
    <property type="match status" value="1"/>
</dbReference>
<dbReference type="OrthoDB" id="8876745at2"/>
<dbReference type="EMBL" id="CP003924">
    <property type="protein sequence ID" value="AGS33621.1"/>
    <property type="molecule type" value="Genomic_DNA"/>
</dbReference>
<dbReference type="PATRIC" id="fig|1224163.3.peg.137"/>
<evidence type="ECO:0000259" key="9">
    <source>
        <dbReference type="Pfam" id="PF02771"/>
    </source>
</evidence>
<dbReference type="InterPro" id="IPR006089">
    <property type="entry name" value="Acyl-CoA_DH_CS"/>
</dbReference>
<keyword evidence="4 6" id="KW-0274">FAD</keyword>